<evidence type="ECO:0000313" key="4">
    <source>
        <dbReference type="Proteomes" id="UP000198882"/>
    </source>
</evidence>
<evidence type="ECO:0000256" key="1">
    <source>
        <dbReference type="SAM" id="MobiDB-lite"/>
    </source>
</evidence>
<accession>A0A1G8UP44</accession>
<dbReference type="Proteomes" id="UP000198882">
    <property type="component" value="Unassembled WGS sequence"/>
</dbReference>
<proteinExistence type="predicted"/>
<keyword evidence="2" id="KW-0472">Membrane</keyword>
<protein>
    <submittedName>
        <fullName evidence="3">Uncharacterized protein</fullName>
    </submittedName>
</protein>
<dbReference type="OrthoDB" id="157285at2157"/>
<feature type="transmembrane region" description="Helical" evidence="2">
    <location>
        <begin position="6"/>
        <end position="29"/>
    </location>
</feature>
<sequence>MSELVPIVYYGGLTVLFFFWIYGIVSFALDVRNTIIPGLRQYRRGRKTQKQQQREDNERKENEEQLY</sequence>
<evidence type="ECO:0000313" key="3">
    <source>
        <dbReference type="EMBL" id="SDJ54915.1"/>
    </source>
</evidence>
<dbReference type="InterPro" id="IPR058318">
    <property type="entry name" value="DUF8005"/>
</dbReference>
<reference evidence="4" key="1">
    <citation type="submission" date="2016-10" db="EMBL/GenBank/DDBJ databases">
        <authorList>
            <person name="Varghese N."/>
            <person name="Submissions S."/>
        </authorList>
    </citation>
    <scope>NUCLEOTIDE SEQUENCE [LARGE SCALE GENOMIC DNA]</scope>
    <source>
        <strain evidence="4">B4,CECT 8067,JCM 17497</strain>
    </source>
</reference>
<name>A0A1G8UP44_9EURY</name>
<feature type="region of interest" description="Disordered" evidence="1">
    <location>
        <begin position="44"/>
        <end position="67"/>
    </location>
</feature>
<dbReference type="Pfam" id="PF26027">
    <property type="entry name" value="DUF8005"/>
    <property type="match status" value="1"/>
</dbReference>
<keyword evidence="2" id="KW-1133">Transmembrane helix</keyword>
<feature type="compositionally biased region" description="Basic and acidic residues" evidence="1">
    <location>
        <begin position="52"/>
        <end position="67"/>
    </location>
</feature>
<dbReference type="AlphaFoldDB" id="A0A1G8UP44"/>
<dbReference type="STRING" id="1095776.SAMN04515672_0950"/>
<keyword evidence="2" id="KW-0812">Transmembrane</keyword>
<dbReference type="RefSeq" id="WP_090303417.1">
    <property type="nucleotide sequence ID" value="NZ_FNFE01000001.1"/>
</dbReference>
<dbReference type="EMBL" id="FNFE01000001">
    <property type="protein sequence ID" value="SDJ54915.1"/>
    <property type="molecule type" value="Genomic_DNA"/>
</dbReference>
<gene>
    <name evidence="3" type="ORF">SAMN04515672_0950</name>
</gene>
<evidence type="ECO:0000256" key="2">
    <source>
        <dbReference type="SAM" id="Phobius"/>
    </source>
</evidence>
<organism evidence="3 4">
    <name type="scientific">Natronorubrum texcoconense</name>
    <dbReference type="NCBI Taxonomy" id="1095776"/>
    <lineage>
        <taxon>Archaea</taxon>
        <taxon>Methanobacteriati</taxon>
        <taxon>Methanobacteriota</taxon>
        <taxon>Stenosarchaea group</taxon>
        <taxon>Halobacteria</taxon>
        <taxon>Halobacteriales</taxon>
        <taxon>Natrialbaceae</taxon>
        <taxon>Natronorubrum</taxon>
    </lineage>
</organism>
<keyword evidence="4" id="KW-1185">Reference proteome</keyword>